<name>A0ABZ2N350_9BACI</name>
<dbReference type="SUPFAM" id="SSF102405">
    <property type="entry name" value="MCP/YpsA-like"/>
    <property type="match status" value="1"/>
</dbReference>
<dbReference type="PANTHER" id="PTHR38440:SF1">
    <property type="entry name" value="UPF0398 PROTEIN SPR0331"/>
    <property type="match status" value="1"/>
</dbReference>
<gene>
    <name evidence="2" type="ORF">WDJ61_10870</name>
</gene>
<keyword evidence="3" id="KW-1185">Reference proteome</keyword>
<dbReference type="RefSeq" id="WP_338749590.1">
    <property type="nucleotide sequence ID" value="NZ_CP147404.1"/>
</dbReference>
<organism evidence="2 3">
    <name type="scientific">Bacillus kandeliae</name>
    <dbReference type="NCBI Taxonomy" id="3129297"/>
    <lineage>
        <taxon>Bacteria</taxon>
        <taxon>Bacillati</taxon>
        <taxon>Bacillota</taxon>
        <taxon>Bacilli</taxon>
        <taxon>Bacillales</taxon>
        <taxon>Bacillaceae</taxon>
        <taxon>Bacillus</taxon>
    </lineage>
</organism>
<evidence type="ECO:0000313" key="2">
    <source>
        <dbReference type="EMBL" id="WXB91770.1"/>
    </source>
</evidence>
<evidence type="ECO:0000256" key="1">
    <source>
        <dbReference type="HAMAP-Rule" id="MF_01575"/>
    </source>
</evidence>
<comment type="similarity">
    <text evidence="1">Belongs to the UPF0398 family.</text>
</comment>
<dbReference type="Pfam" id="PF06908">
    <property type="entry name" value="YpsA"/>
    <property type="match status" value="1"/>
</dbReference>
<dbReference type="NCBIfam" id="NF010181">
    <property type="entry name" value="PRK13660.1"/>
    <property type="match status" value="1"/>
</dbReference>
<protein>
    <recommendedName>
        <fullName evidence="1">UPF0398 protein WDJ61_10870</fullName>
    </recommendedName>
</protein>
<reference evidence="2 3" key="1">
    <citation type="submission" date="2024-02" db="EMBL/GenBank/DDBJ databases">
        <title>Seven novel Bacillus-like species.</title>
        <authorList>
            <person name="Liu G."/>
        </authorList>
    </citation>
    <scope>NUCLEOTIDE SEQUENCE [LARGE SCALE GENOMIC DNA]</scope>
    <source>
        <strain evidence="2 3">FJAT-52991</strain>
    </source>
</reference>
<dbReference type="InterPro" id="IPR010697">
    <property type="entry name" value="YspA"/>
</dbReference>
<evidence type="ECO:0000313" key="3">
    <source>
        <dbReference type="Proteomes" id="UP001387364"/>
    </source>
</evidence>
<dbReference type="Proteomes" id="UP001387364">
    <property type="component" value="Chromosome"/>
</dbReference>
<proteinExistence type="inferred from homology"/>
<sequence>MSVWAVTGYKPHEIGVFKQKDIAIDYIKKALKQQLLQLLDEGLEWVLISGQLGVECWTAEVVFELQKEGRDVRLAILTPFLQQEVNWKEEKRTYYEVIVSQADFVASVSNQPYTSPQQFRNKNQFMLQKSVGLLALYDEEKEGSPQYLYQMAKQWHEQRSYQIRQISFYDLQLIVEEEQLNNLDWE</sequence>
<dbReference type="Gene3D" id="3.40.50.450">
    <property type="match status" value="1"/>
</dbReference>
<accession>A0ABZ2N350</accession>
<dbReference type="HAMAP" id="MF_01575">
    <property type="entry name" value="UPF0398"/>
    <property type="match status" value="1"/>
</dbReference>
<dbReference type="EMBL" id="CP147404">
    <property type="protein sequence ID" value="WXB91770.1"/>
    <property type="molecule type" value="Genomic_DNA"/>
</dbReference>
<dbReference type="PIRSF" id="PIRSF021290">
    <property type="entry name" value="DUF1273"/>
    <property type="match status" value="1"/>
</dbReference>
<dbReference type="PANTHER" id="PTHR38440">
    <property type="entry name" value="UPF0398 PROTEIN YPSA"/>
    <property type="match status" value="1"/>
</dbReference>